<dbReference type="PANTHER" id="PTHR47723:SF24">
    <property type="entry name" value="RNASE H TYPE-1 DOMAIN-CONTAINING PROTEIN"/>
    <property type="match status" value="1"/>
</dbReference>
<reference evidence="1" key="1">
    <citation type="journal article" date="2023" name="Nat. Commun.">
        <title>Diploid and tetraploid genomes of Acorus and the evolution of monocots.</title>
        <authorList>
            <person name="Ma L."/>
            <person name="Liu K.W."/>
            <person name="Li Z."/>
            <person name="Hsiao Y.Y."/>
            <person name="Qi Y."/>
            <person name="Fu T."/>
            <person name="Tang G.D."/>
            <person name="Zhang D."/>
            <person name="Sun W.H."/>
            <person name="Liu D.K."/>
            <person name="Li Y."/>
            <person name="Chen G.Z."/>
            <person name="Liu X.D."/>
            <person name="Liao X.Y."/>
            <person name="Jiang Y.T."/>
            <person name="Yu X."/>
            <person name="Hao Y."/>
            <person name="Huang J."/>
            <person name="Zhao X.W."/>
            <person name="Ke S."/>
            <person name="Chen Y.Y."/>
            <person name="Wu W.L."/>
            <person name="Hsu J.L."/>
            <person name="Lin Y.F."/>
            <person name="Huang M.D."/>
            <person name="Li C.Y."/>
            <person name="Huang L."/>
            <person name="Wang Z.W."/>
            <person name="Zhao X."/>
            <person name="Zhong W.Y."/>
            <person name="Peng D.H."/>
            <person name="Ahmad S."/>
            <person name="Lan S."/>
            <person name="Zhang J.S."/>
            <person name="Tsai W.C."/>
            <person name="Van de Peer Y."/>
            <person name="Liu Z.J."/>
        </authorList>
    </citation>
    <scope>NUCLEOTIDE SEQUENCE</scope>
    <source>
        <strain evidence="1">SCP</strain>
    </source>
</reference>
<dbReference type="PANTHER" id="PTHR47723">
    <property type="entry name" value="OS05G0353850 PROTEIN"/>
    <property type="match status" value="1"/>
</dbReference>
<gene>
    <name evidence="1" type="ORF">QJS04_geneDACA005409</name>
</gene>
<dbReference type="AlphaFoldDB" id="A0AAV9A4K5"/>
<accession>A0AAV9A4K5</accession>
<dbReference type="InterPro" id="IPR053151">
    <property type="entry name" value="RNase_H-like"/>
</dbReference>
<organism evidence="1 2">
    <name type="scientific">Acorus gramineus</name>
    <name type="common">Dwarf sweet flag</name>
    <dbReference type="NCBI Taxonomy" id="55184"/>
    <lineage>
        <taxon>Eukaryota</taxon>
        <taxon>Viridiplantae</taxon>
        <taxon>Streptophyta</taxon>
        <taxon>Embryophyta</taxon>
        <taxon>Tracheophyta</taxon>
        <taxon>Spermatophyta</taxon>
        <taxon>Magnoliopsida</taxon>
        <taxon>Liliopsida</taxon>
        <taxon>Acoraceae</taxon>
        <taxon>Acorus</taxon>
    </lineage>
</organism>
<keyword evidence="2" id="KW-1185">Reference proteome</keyword>
<reference evidence="1" key="2">
    <citation type="submission" date="2023-06" db="EMBL/GenBank/DDBJ databases">
        <authorList>
            <person name="Ma L."/>
            <person name="Liu K.-W."/>
            <person name="Li Z."/>
            <person name="Hsiao Y.-Y."/>
            <person name="Qi Y."/>
            <person name="Fu T."/>
            <person name="Tang G."/>
            <person name="Zhang D."/>
            <person name="Sun W.-H."/>
            <person name="Liu D.-K."/>
            <person name="Li Y."/>
            <person name="Chen G.-Z."/>
            <person name="Liu X.-D."/>
            <person name="Liao X.-Y."/>
            <person name="Jiang Y.-T."/>
            <person name="Yu X."/>
            <person name="Hao Y."/>
            <person name="Huang J."/>
            <person name="Zhao X.-W."/>
            <person name="Ke S."/>
            <person name="Chen Y.-Y."/>
            <person name="Wu W.-L."/>
            <person name="Hsu J.-L."/>
            <person name="Lin Y.-F."/>
            <person name="Huang M.-D."/>
            <person name="Li C.-Y."/>
            <person name="Huang L."/>
            <person name="Wang Z.-W."/>
            <person name="Zhao X."/>
            <person name="Zhong W.-Y."/>
            <person name="Peng D.-H."/>
            <person name="Ahmad S."/>
            <person name="Lan S."/>
            <person name="Zhang J.-S."/>
            <person name="Tsai W.-C."/>
            <person name="Van De Peer Y."/>
            <person name="Liu Z.-J."/>
        </authorList>
    </citation>
    <scope>NUCLEOTIDE SEQUENCE</scope>
    <source>
        <strain evidence="1">SCP</strain>
        <tissue evidence="1">Leaves</tissue>
    </source>
</reference>
<comment type="caution">
    <text evidence="1">The sequence shown here is derived from an EMBL/GenBank/DDBJ whole genome shotgun (WGS) entry which is preliminary data.</text>
</comment>
<evidence type="ECO:0000313" key="1">
    <source>
        <dbReference type="EMBL" id="KAK1259112.1"/>
    </source>
</evidence>
<evidence type="ECO:0000313" key="2">
    <source>
        <dbReference type="Proteomes" id="UP001179952"/>
    </source>
</evidence>
<dbReference type="EMBL" id="JAUJYN010000012">
    <property type="protein sequence ID" value="KAK1259112.1"/>
    <property type="molecule type" value="Genomic_DNA"/>
</dbReference>
<dbReference type="Proteomes" id="UP001179952">
    <property type="component" value="Unassembled WGS sequence"/>
</dbReference>
<name>A0AAV9A4K5_ACOGR</name>
<protein>
    <submittedName>
        <fullName evidence="1">Uncharacterized protein</fullName>
    </submittedName>
</protein>
<sequence>MKARLHPYVPSDPSNPVASLIKDGSWVKPTWWSTNWEDSWKDVIEQDCGGIGEDSLIWPISHSRTLRAPSAWSFLRQKRDKPKCIFLGINLKEEPTDHVKNLASQWAITILPIEHSSTKVSWQPPSEGWFKSNSHGSLTEDRAGYGAIIRNGDGDTIYAVAVQDKHLFSINILEYKAVLEGL</sequence>
<proteinExistence type="predicted"/>